<reference evidence="1 2" key="1">
    <citation type="submission" date="2019-03" db="EMBL/GenBank/DDBJ databases">
        <title>Single cell metagenomics reveals metabolic interactions within the superorganism composed of flagellate Streblomastix strix and complex community of Bacteroidetes bacteria on its surface.</title>
        <authorList>
            <person name="Treitli S.C."/>
            <person name="Kolisko M."/>
            <person name="Husnik F."/>
            <person name="Keeling P."/>
            <person name="Hampl V."/>
        </authorList>
    </citation>
    <scope>NUCLEOTIDE SEQUENCE [LARGE SCALE GENOMIC DNA]</scope>
    <source>
        <strain evidence="1">ST1C</strain>
    </source>
</reference>
<sequence>MMTKLRANGATKAEVNVWTRHSITSDVVDTFYFKPVERDLGEIIAKFEGSIPCTQFAVDEDLMREV</sequence>
<feature type="non-terminal residue" evidence="1">
    <location>
        <position position="66"/>
    </location>
</feature>
<evidence type="ECO:0008006" key="3">
    <source>
        <dbReference type="Google" id="ProtNLM"/>
    </source>
</evidence>
<comment type="caution">
    <text evidence="1">The sequence shown here is derived from an EMBL/GenBank/DDBJ whole genome shotgun (WGS) entry which is preliminary data.</text>
</comment>
<dbReference type="Proteomes" id="UP000324800">
    <property type="component" value="Unassembled WGS sequence"/>
</dbReference>
<name>A0A5J4T763_9EUKA</name>
<proteinExistence type="predicted"/>
<gene>
    <name evidence="1" type="ORF">EZS28_050651</name>
</gene>
<dbReference type="AlphaFoldDB" id="A0A5J4T763"/>
<evidence type="ECO:0000313" key="1">
    <source>
        <dbReference type="EMBL" id="KAA6353822.1"/>
    </source>
</evidence>
<accession>A0A5J4T763</accession>
<dbReference type="EMBL" id="SNRW01037376">
    <property type="protein sequence ID" value="KAA6353822.1"/>
    <property type="molecule type" value="Genomic_DNA"/>
</dbReference>
<organism evidence="1 2">
    <name type="scientific">Streblomastix strix</name>
    <dbReference type="NCBI Taxonomy" id="222440"/>
    <lineage>
        <taxon>Eukaryota</taxon>
        <taxon>Metamonada</taxon>
        <taxon>Preaxostyla</taxon>
        <taxon>Oxymonadida</taxon>
        <taxon>Streblomastigidae</taxon>
        <taxon>Streblomastix</taxon>
    </lineage>
</organism>
<evidence type="ECO:0000313" key="2">
    <source>
        <dbReference type="Proteomes" id="UP000324800"/>
    </source>
</evidence>
<protein>
    <recommendedName>
        <fullName evidence="3">Tyr recombinase domain-containing protein</fullName>
    </recommendedName>
</protein>